<dbReference type="Gene3D" id="3.10.110.10">
    <property type="entry name" value="Ubiquitin Conjugating Enzyme"/>
    <property type="match status" value="1"/>
</dbReference>
<dbReference type="InterPro" id="IPR006575">
    <property type="entry name" value="RWD_dom"/>
</dbReference>
<reference evidence="2" key="2">
    <citation type="submission" date="2020-11" db="EMBL/GenBank/DDBJ databases">
        <authorList>
            <person name="McCartney M.A."/>
            <person name="Auch B."/>
            <person name="Kono T."/>
            <person name="Mallez S."/>
            <person name="Becker A."/>
            <person name="Gohl D.M."/>
            <person name="Silverstein K.A.T."/>
            <person name="Koren S."/>
            <person name="Bechman K.B."/>
            <person name="Herman A."/>
            <person name="Abrahante J.E."/>
            <person name="Garbe J."/>
        </authorList>
    </citation>
    <scope>NUCLEOTIDE SEQUENCE</scope>
    <source>
        <strain evidence="2">Duluth1</strain>
        <tissue evidence="2">Whole animal</tissue>
    </source>
</reference>
<gene>
    <name evidence="2" type="ORF">DPMN_114559</name>
</gene>
<accession>A0A9D4KJP0</accession>
<dbReference type="CDD" id="cd23829">
    <property type="entry name" value="RWD_RWDD2"/>
    <property type="match status" value="1"/>
</dbReference>
<dbReference type="PIRSF" id="PIRSF038021">
    <property type="entry name" value="UCP038021_RWDD2"/>
    <property type="match status" value="1"/>
</dbReference>
<dbReference type="CDD" id="cd24163">
    <property type="entry name" value="RWDD2_C"/>
    <property type="match status" value="1"/>
</dbReference>
<dbReference type="EMBL" id="JAIWYP010000004">
    <property type="protein sequence ID" value="KAH3841102.1"/>
    <property type="molecule type" value="Genomic_DNA"/>
</dbReference>
<dbReference type="Pfam" id="PF05773">
    <property type="entry name" value="RWD"/>
    <property type="match status" value="1"/>
</dbReference>
<keyword evidence="3" id="KW-1185">Reference proteome</keyword>
<dbReference type="PANTHER" id="PTHR15955">
    <property type="entry name" value="RWD DOMAIN CONTAINING PROTEIN 2"/>
    <property type="match status" value="1"/>
</dbReference>
<dbReference type="InterPro" id="IPR016135">
    <property type="entry name" value="UBQ-conjugating_enzyme/RWD"/>
</dbReference>
<dbReference type="Proteomes" id="UP000828390">
    <property type="component" value="Unassembled WGS sequence"/>
</dbReference>
<dbReference type="InterPro" id="IPR010541">
    <property type="entry name" value="Prp3_C"/>
</dbReference>
<dbReference type="OrthoDB" id="432412at2759"/>
<name>A0A9D4KJP0_DREPO</name>
<evidence type="ECO:0000313" key="3">
    <source>
        <dbReference type="Proteomes" id="UP000828390"/>
    </source>
</evidence>
<feature type="domain" description="RWD" evidence="1">
    <location>
        <begin position="19"/>
        <end position="141"/>
    </location>
</feature>
<dbReference type="InterPro" id="IPR059181">
    <property type="entry name" value="RWDD2A-B_C"/>
</dbReference>
<dbReference type="SMART" id="SM00591">
    <property type="entry name" value="RWD"/>
    <property type="match status" value="1"/>
</dbReference>
<dbReference type="PANTHER" id="PTHR15955:SF8">
    <property type="entry name" value="RWD DOMAIN-CONTAINING PROTEIN 2B-RELATED"/>
    <property type="match status" value="1"/>
</dbReference>
<organism evidence="2 3">
    <name type="scientific">Dreissena polymorpha</name>
    <name type="common">Zebra mussel</name>
    <name type="synonym">Mytilus polymorpha</name>
    <dbReference type="NCBI Taxonomy" id="45954"/>
    <lineage>
        <taxon>Eukaryota</taxon>
        <taxon>Metazoa</taxon>
        <taxon>Spiralia</taxon>
        <taxon>Lophotrochozoa</taxon>
        <taxon>Mollusca</taxon>
        <taxon>Bivalvia</taxon>
        <taxon>Autobranchia</taxon>
        <taxon>Heteroconchia</taxon>
        <taxon>Euheterodonta</taxon>
        <taxon>Imparidentia</taxon>
        <taxon>Neoheterodontei</taxon>
        <taxon>Myida</taxon>
        <taxon>Dreissenoidea</taxon>
        <taxon>Dreissenidae</taxon>
        <taxon>Dreissena</taxon>
    </lineage>
</organism>
<dbReference type="PROSITE" id="PS50908">
    <property type="entry name" value="RWD"/>
    <property type="match status" value="1"/>
</dbReference>
<comment type="caution">
    <text evidence="2">The sequence shown here is derived from an EMBL/GenBank/DDBJ whole genome shotgun (WGS) entry which is preliminary data.</text>
</comment>
<reference evidence="2" key="1">
    <citation type="journal article" date="2019" name="bioRxiv">
        <title>The Genome of the Zebra Mussel, Dreissena polymorpha: A Resource for Invasive Species Research.</title>
        <authorList>
            <person name="McCartney M.A."/>
            <person name="Auch B."/>
            <person name="Kono T."/>
            <person name="Mallez S."/>
            <person name="Zhang Y."/>
            <person name="Obille A."/>
            <person name="Becker A."/>
            <person name="Abrahante J.E."/>
            <person name="Garbe J."/>
            <person name="Badalamenti J.P."/>
            <person name="Herman A."/>
            <person name="Mangelson H."/>
            <person name="Liachko I."/>
            <person name="Sullivan S."/>
            <person name="Sone E.D."/>
            <person name="Koren S."/>
            <person name="Silverstein K.A.T."/>
            <person name="Beckman K.B."/>
            <person name="Gohl D.M."/>
        </authorList>
    </citation>
    <scope>NUCLEOTIDE SEQUENCE</scope>
    <source>
        <strain evidence="2">Duluth1</strain>
        <tissue evidence="2">Whole animal</tissue>
    </source>
</reference>
<sequence length="303" mass="35338">MELNEENPDVLEMLRLQLSEFEMLQSMYPADSEIRVDDKTAIASIQNCVNGHFSYEYLHSRLGFSLQIFPENCKTCVELVCQLPHEYPAVHPVVFTRAPNLSRATHSKLNEALHDFILGLPEGEICLYSVIQWLQENLGQYQGEIDAVCDINKGALPKQEEDTVFTRLWIYSHHIYSKFKRRDIIDWAEELKLSGFSLPGKPGVVCVEGYSRPVEEYWHRLRRLNWKKIAVKEKEVQDIGDDDINKYRKFHCFEEKVFDARGGKGREYHMDLGKLYEFLEQHQSGHIFHTYFGVEGRNTTQTS</sequence>
<dbReference type="InterPro" id="IPR017359">
    <property type="entry name" value="Phi-like"/>
</dbReference>
<evidence type="ECO:0000313" key="2">
    <source>
        <dbReference type="EMBL" id="KAH3841102.1"/>
    </source>
</evidence>
<evidence type="ECO:0000259" key="1">
    <source>
        <dbReference type="PROSITE" id="PS50908"/>
    </source>
</evidence>
<proteinExistence type="predicted"/>
<protein>
    <recommendedName>
        <fullName evidence="1">RWD domain-containing protein</fullName>
    </recommendedName>
</protein>
<dbReference type="AlphaFoldDB" id="A0A9D4KJP0"/>
<dbReference type="SUPFAM" id="SSF54495">
    <property type="entry name" value="UBC-like"/>
    <property type="match status" value="1"/>
</dbReference>
<dbReference type="Pfam" id="PF06544">
    <property type="entry name" value="Prp3_C"/>
    <property type="match status" value="1"/>
</dbReference>